<proteinExistence type="predicted"/>
<dbReference type="Proteomes" id="UP001596447">
    <property type="component" value="Unassembled WGS sequence"/>
</dbReference>
<protein>
    <submittedName>
        <fullName evidence="2">Uncharacterized protein</fullName>
    </submittedName>
</protein>
<feature type="region of interest" description="Disordered" evidence="1">
    <location>
        <begin position="89"/>
        <end position="111"/>
    </location>
</feature>
<keyword evidence="3" id="KW-1185">Reference proteome</keyword>
<reference evidence="2 3" key="1">
    <citation type="journal article" date="2019" name="Int. J. Syst. Evol. Microbiol.">
        <title>The Global Catalogue of Microorganisms (GCM) 10K type strain sequencing project: providing services to taxonomists for standard genome sequencing and annotation.</title>
        <authorList>
            <consortium name="The Broad Institute Genomics Platform"/>
            <consortium name="The Broad Institute Genome Sequencing Center for Infectious Disease"/>
            <person name="Wu L."/>
            <person name="Ma J."/>
        </authorList>
    </citation>
    <scope>NUCLEOTIDE SEQUENCE [LARGE SCALE GENOMIC DNA]</scope>
    <source>
        <strain evidence="2 3">XZGYJ-43</strain>
    </source>
</reference>
<comment type="caution">
    <text evidence="2">The sequence shown here is derived from an EMBL/GenBank/DDBJ whole genome shotgun (WGS) entry which is preliminary data.</text>
</comment>
<feature type="compositionally biased region" description="Acidic residues" evidence="1">
    <location>
        <begin position="101"/>
        <end position="111"/>
    </location>
</feature>
<dbReference type="AlphaFoldDB" id="A0ABD5Z6X8"/>
<dbReference type="EMBL" id="JBHTAR010000011">
    <property type="protein sequence ID" value="MFC7200798.1"/>
    <property type="molecule type" value="Genomic_DNA"/>
</dbReference>
<dbReference type="RefSeq" id="WP_279527564.1">
    <property type="nucleotide sequence ID" value="NZ_CP122312.1"/>
</dbReference>
<evidence type="ECO:0000313" key="3">
    <source>
        <dbReference type="Proteomes" id="UP001596447"/>
    </source>
</evidence>
<sequence>MSEFGRRHYVLADDVSSMAGPHPSKYELEDAKVYVHEKDDETAQVTHIDVEHPDLNEIIESGENTYVGGKEGGVFVGLKDEMLDRAEEYLEERKSEGDGQSGDEENGEDGE</sequence>
<gene>
    <name evidence="2" type="ORF">ACFQJ9_15510</name>
</gene>
<accession>A0ABD5Z6X8</accession>
<evidence type="ECO:0000313" key="2">
    <source>
        <dbReference type="EMBL" id="MFC7200798.1"/>
    </source>
</evidence>
<organism evidence="2 3">
    <name type="scientific">Halospeciosus flavus</name>
    <dbReference type="NCBI Taxonomy" id="3032283"/>
    <lineage>
        <taxon>Archaea</taxon>
        <taxon>Methanobacteriati</taxon>
        <taxon>Methanobacteriota</taxon>
        <taxon>Stenosarchaea group</taxon>
        <taxon>Halobacteria</taxon>
        <taxon>Halobacteriales</taxon>
        <taxon>Halobacteriaceae</taxon>
        <taxon>Halospeciosus</taxon>
    </lineage>
</organism>
<name>A0ABD5Z6X8_9EURY</name>
<evidence type="ECO:0000256" key="1">
    <source>
        <dbReference type="SAM" id="MobiDB-lite"/>
    </source>
</evidence>